<sequence>MRVEHGGNAATLAEKMGYQLEDCIDFSANINPFGLSDSLKEALIGAMEQLVHYPDIDYRKARSALAHHHNCDLEQIALSNGAVELFYELARYFQPKQVLTLSPTFMEYEKAFVQVGATRTECVLSAPDYSWELEELLEAASDLQAGDVVLICNPNNPTGSLKDSQSLRQLAKCLAEREIILILDEAFMDFLEEEGRYSFIPYLKDFPNVLVVRSLTKFYAIPGLRLGYALSYHPCLATIQENRAPWTVNTLADTAVPVILADKAYQEKTRHWLKEEKDFLFESLSRFPCLKVTYPTVNYLFFEYQGELDLREELRNHRIFIRSCSNYHHLSNGHYRIAIRSREENERFLTALEAVLENESGYD</sequence>
<dbReference type="SUPFAM" id="SSF53383">
    <property type="entry name" value="PLP-dependent transferases"/>
    <property type="match status" value="1"/>
</dbReference>
<dbReference type="OrthoDB" id="9802328at2"/>
<feature type="domain" description="Aminotransferase class I/classII large" evidence="10">
    <location>
        <begin position="22"/>
        <end position="352"/>
    </location>
</feature>
<evidence type="ECO:0000256" key="7">
    <source>
        <dbReference type="ARBA" id="ARBA00023239"/>
    </source>
</evidence>
<dbReference type="InterPro" id="IPR015421">
    <property type="entry name" value="PyrdxlP-dep_Trfase_major"/>
</dbReference>
<protein>
    <recommendedName>
        <fullName evidence="4">threonine-phosphate decarboxylase</fullName>
        <ecNumber evidence="4">4.1.1.81</ecNumber>
    </recommendedName>
    <alternativeName>
        <fullName evidence="8">L-threonine-O-3-phosphate decarboxylase</fullName>
    </alternativeName>
</protein>
<gene>
    <name evidence="11" type="ORF">GCM10011510_13520</name>
</gene>
<evidence type="ECO:0000313" key="11">
    <source>
        <dbReference type="EMBL" id="GGE33435.1"/>
    </source>
</evidence>
<dbReference type="Pfam" id="PF00155">
    <property type="entry name" value="Aminotran_1_2"/>
    <property type="match status" value="1"/>
</dbReference>
<evidence type="ECO:0000259" key="10">
    <source>
        <dbReference type="Pfam" id="PF00155"/>
    </source>
</evidence>
<comment type="catalytic activity">
    <reaction evidence="9">
        <text>O-phospho-L-threonine + H(+) = (R)-1-aminopropan-2-yl phosphate + CO2</text>
        <dbReference type="Rhea" id="RHEA:11492"/>
        <dbReference type="ChEBI" id="CHEBI:15378"/>
        <dbReference type="ChEBI" id="CHEBI:16526"/>
        <dbReference type="ChEBI" id="CHEBI:58563"/>
        <dbReference type="ChEBI" id="CHEBI:58675"/>
        <dbReference type="EC" id="4.1.1.81"/>
    </reaction>
</comment>
<dbReference type="InterPro" id="IPR004838">
    <property type="entry name" value="NHTrfase_class1_PyrdxlP-BS"/>
</dbReference>
<dbReference type="Proteomes" id="UP000660801">
    <property type="component" value="Unassembled WGS sequence"/>
</dbReference>
<keyword evidence="12" id="KW-1185">Reference proteome</keyword>
<comment type="cofactor">
    <cofactor evidence="1">
        <name>pyridoxal 5'-phosphate</name>
        <dbReference type="ChEBI" id="CHEBI:597326"/>
    </cofactor>
</comment>
<dbReference type="EMBL" id="BMJN01000022">
    <property type="protein sequence ID" value="GGE33435.1"/>
    <property type="molecule type" value="Genomic_DNA"/>
</dbReference>
<dbReference type="GO" id="GO:0009236">
    <property type="term" value="P:cobalamin biosynthetic process"/>
    <property type="evidence" value="ECO:0007669"/>
    <property type="project" value="UniProtKB-KW"/>
</dbReference>
<proteinExistence type="predicted"/>
<dbReference type="Gene3D" id="3.40.640.10">
    <property type="entry name" value="Type I PLP-dependent aspartate aminotransferase-like (Major domain)"/>
    <property type="match status" value="1"/>
</dbReference>
<dbReference type="GO" id="GO:0048472">
    <property type="term" value="F:threonine-phosphate decarboxylase activity"/>
    <property type="evidence" value="ECO:0007669"/>
    <property type="project" value="UniProtKB-EC"/>
</dbReference>
<evidence type="ECO:0000256" key="4">
    <source>
        <dbReference type="ARBA" id="ARBA00012285"/>
    </source>
</evidence>
<keyword evidence="7" id="KW-0456">Lyase</keyword>
<dbReference type="AlphaFoldDB" id="A0A917A890"/>
<dbReference type="PANTHER" id="PTHR42885:SF1">
    <property type="entry name" value="THREONINE-PHOSPHATE DECARBOXYLASE"/>
    <property type="match status" value="1"/>
</dbReference>
<dbReference type="InterPro" id="IPR015424">
    <property type="entry name" value="PyrdxlP-dep_Trfase"/>
</dbReference>
<evidence type="ECO:0000256" key="6">
    <source>
        <dbReference type="ARBA" id="ARBA00022898"/>
    </source>
</evidence>
<evidence type="ECO:0000256" key="9">
    <source>
        <dbReference type="ARBA" id="ARBA00048531"/>
    </source>
</evidence>
<dbReference type="CDD" id="cd00609">
    <property type="entry name" value="AAT_like"/>
    <property type="match status" value="1"/>
</dbReference>
<comment type="function">
    <text evidence="2">Decarboxylates L-threonine-O-3-phosphate to yield (R)-1-amino-2-propanol O-2-phosphate, the precursor for the linkage between the nucleotide loop and the corrin ring in cobalamin.</text>
</comment>
<organism evidence="11 12">
    <name type="scientific">Streptococcus himalayensis</name>
    <dbReference type="NCBI Taxonomy" id="1888195"/>
    <lineage>
        <taxon>Bacteria</taxon>
        <taxon>Bacillati</taxon>
        <taxon>Bacillota</taxon>
        <taxon>Bacilli</taxon>
        <taxon>Lactobacillales</taxon>
        <taxon>Streptococcaceae</taxon>
        <taxon>Streptococcus</taxon>
    </lineage>
</organism>
<dbReference type="InterPro" id="IPR004839">
    <property type="entry name" value="Aminotransferase_I/II_large"/>
</dbReference>
<dbReference type="EC" id="4.1.1.81" evidence="4"/>
<reference evidence="11" key="2">
    <citation type="submission" date="2020-09" db="EMBL/GenBank/DDBJ databases">
        <authorList>
            <person name="Sun Q."/>
            <person name="Zhou Y."/>
        </authorList>
    </citation>
    <scope>NUCLEOTIDE SEQUENCE</scope>
    <source>
        <strain evidence="11">CGMCC 1.15533</strain>
    </source>
</reference>
<dbReference type="Gene3D" id="3.90.1150.10">
    <property type="entry name" value="Aspartate Aminotransferase, domain 1"/>
    <property type="match status" value="1"/>
</dbReference>
<dbReference type="PROSITE" id="PS00105">
    <property type="entry name" value="AA_TRANSFER_CLASS_1"/>
    <property type="match status" value="1"/>
</dbReference>
<dbReference type="NCBIfam" id="TIGR01140">
    <property type="entry name" value="L_thr_O3P_dcar"/>
    <property type="match status" value="1"/>
</dbReference>
<dbReference type="InterPro" id="IPR005860">
    <property type="entry name" value="CobD"/>
</dbReference>
<keyword evidence="6" id="KW-0663">Pyridoxal phosphate</keyword>
<keyword evidence="5" id="KW-0169">Cobalamin biosynthesis</keyword>
<dbReference type="InterPro" id="IPR015422">
    <property type="entry name" value="PyrdxlP-dep_Trfase_small"/>
</dbReference>
<accession>A0A917A890</accession>
<evidence type="ECO:0000256" key="2">
    <source>
        <dbReference type="ARBA" id="ARBA00003444"/>
    </source>
</evidence>
<evidence type="ECO:0000256" key="3">
    <source>
        <dbReference type="ARBA" id="ARBA00004953"/>
    </source>
</evidence>
<comment type="caution">
    <text evidence="11">The sequence shown here is derived from an EMBL/GenBank/DDBJ whole genome shotgun (WGS) entry which is preliminary data.</text>
</comment>
<dbReference type="PANTHER" id="PTHR42885">
    <property type="entry name" value="HISTIDINOL-PHOSPHATE AMINOTRANSFERASE-RELATED"/>
    <property type="match status" value="1"/>
</dbReference>
<evidence type="ECO:0000256" key="8">
    <source>
        <dbReference type="ARBA" id="ARBA00029996"/>
    </source>
</evidence>
<name>A0A917A890_9STRE</name>
<dbReference type="RefSeq" id="WP_068992990.1">
    <property type="nucleotide sequence ID" value="NZ_BMJN01000022.1"/>
</dbReference>
<evidence type="ECO:0000313" key="12">
    <source>
        <dbReference type="Proteomes" id="UP000660801"/>
    </source>
</evidence>
<comment type="pathway">
    <text evidence="3">Cofactor biosynthesis; adenosylcobalamin biosynthesis.</text>
</comment>
<evidence type="ECO:0000256" key="1">
    <source>
        <dbReference type="ARBA" id="ARBA00001933"/>
    </source>
</evidence>
<evidence type="ECO:0000256" key="5">
    <source>
        <dbReference type="ARBA" id="ARBA00022573"/>
    </source>
</evidence>
<dbReference type="GO" id="GO:0030170">
    <property type="term" value="F:pyridoxal phosphate binding"/>
    <property type="evidence" value="ECO:0007669"/>
    <property type="project" value="InterPro"/>
</dbReference>
<reference evidence="11" key="1">
    <citation type="journal article" date="2014" name="Int. J. Syst. Evol. Microbiol.">
        <title>Complete genome sequence of Corynebacterium casei LMG S-19264T (=DSM 44701T), isolated from a smear-ripened cheese.</title>
        <authorList>
            <consortium name="US DOE Joint Genome Institute (JGI-PGF)"/>
            <person name="Walter F."/>
            <person name="Albersmeier A."/>
            <person name="Kalinowski J."/>
            <person name="Ruckert C."/>
        </authorList>
    </citation>
    <scope>NUCLEOTIDE SEQUENCE</scope>
    <source>
        <strain evidence="11">CGMCC 1.15533</strain>
    </source>
</reference>